<dbReference type="PANTHER" id="PTHR43401">
    <property type="entry name" value="L-THREONINE 3-DEHYDROGENASE"/>
    <property type="match status" value="1"/>
</dbReference>
<gene>
    <name evidence="4" type="ORF">K1X11_019350</name>
</gene>
<dbReference type="Gene3D" id="3.40.50.720">
    <property type="entry name" value="NAD(P)-binding Rossmann-like Domain"/>
    <property type="match status" value="1"/>
</dbReference>
<evidence type="ECO:0000313" key="4">
    <source>
        <dbReference type="EMBL" id="WRQ86976.1"/>
    </source>
</evidence>
<feature type="region of interest" description="Disordered" evidence="2">
    <location>
        <begin position="1"/>
        <end position="21"/>
    </location>
</feature>
<dbReference type="CDD" id="cd08261">
    <property type="entry name" value="Zn_ADH7"/>
    <property type="match status" value="1"/>
</dbReference>
<dbReference type="EMBL" id="CP139781">
    <property type="protein sequence ID" value="WRQ86976.1"/>
    <property type="molecule type" value="Genomic_DNA"/>
</dbReference>
<organism evidence="4 5">
    <name type="scientific">Actomonas aquatica</name>
    <dbReference type="NCBI Taxonomy" id="2866162"/>
    <lineage>
        <taxon>Bacteria</taxon>
        <taxon>Pseudomonadati</taxon>
        <taxon>Verrucomicrobiota</taxon>
        <taxon>Opitutia</taxon>
        <taxon>Opitutales</taxon>
        <taxon>Opitutaceae</taxon>
        <taxon>Actomonas</taxon>
    </lineage>
</organism>
<feature type="compositionally biased region" description="Low complexity" evidence="2">
    <location>
        <begin position="9"/>
        <end position="21"/>
    </location>
</feature>
<dbReference type="Gene3D" id="3.90.180.10">
    <property type="entry name" value="Medium-chain alcohol dehydrogenases, catalytic domain"/>
    <property type="match status" value="1"/>
</dbReference>
<dbReference type="PANTHER" id="PTHR43401:SF3">
    <property type="entry name" value="L-GALACTONATE-5-DEHYDROGENASE"/>
    <property type="match status" value="1"/>
</dbReference>
<evidence type="ECO:0000256" key="2">
    <source>
        <dbReference type="SAM" id="MobiDB-lite"/>
    </source>
</evidence>
<sequence length="343" mass="36516">MKTLVLQNPGSLELTTTTPPTAPGPTEALVRVHRIGVCGTDIHAFNGKQPFFSYPRILGHELGVEVIAVGDEVTQVAVGDRCAVEPYLNCGHCIACRRGKPNCCASLSVLGVHVDGGQREFIVVPAAKLHRSSELSYEQLALVETLGIGAHAVDRAELAAGETVAVLGAGPIGLSVIQFALAAGARVLVIDINDTRLAFCRERLGLPAADLIDARTGDVADQLRALTEGDLPTAVFDATGNSRSMMNAFTYPAPGGRIVFVGLFPGEVTFDDPNFHRRELTLLASRNARPEDFGRIIGLIEAGRVDTKPWITHRAELSAVPSLFADWTKPESGVLKAMIEVPA</sequence>
<dbReference type="InterPro" id="IPR013154">
    <property type="entry name" value="ADH-like_N"/>
</dbReference>
<dbReference type="Pfam" id="PF00107">
    <property type="entry name" value="ADH_zinc_N"/>
    <property type="match status" value="1"/>
</dbReference>
<dbReference type="Pfam" id="PF08240">
    <property type="entry name" value="ADH_N"/>
    <property type="match status" value="1"/>
</dbReference>
<dbReference type="Proteomes" id="UP000738431">
    <property type="component" value="Chromosome"/>
</dbReference>
<dbReference type="InterPro" id="IPR050129">
    <property type="entry name" value="Zn_alcohol_dh"/>
</dbReference>
<evidence type="ECO:0000259" key="3">
    <source>
        <dbReference type="SMART" id="SM00829"/>
    </source>
</evidence>
<name>A0ABZ1C635_9BACT</name>
<keyword evidence="5" id="KW-1185">Reference proteome</keyword>
<reference evidence="4 5" key="2">
    <citation type="submission" date="2023-12" db="EMBL/GenBank/DDBJ databases">
        <title>Description of an unclassified Opitutus bacterium of Verrucomicrobiota.</title>
        <authorList>
            <person name="Zhang D.-F."/>
        </authorList>
    </citation>
    <scope>NUCLEOTIDE SEQUENCE [LARGE SCALE GENOMIC DNA]</scope>
    <source>
        <strain evidence="4 5">WL0086</strain>
    </source>
</reference>
<evidence type="ECO:0000313" key="5">
    <source>
        <dbReference type="Proteomes" id="UP000738431"/>
    </source>
</evidence>
<dbReference type="SMART" id="SM00829">
    <property type="entry name" value="PKS_ER"/>
    <property type="match status" value="1"/>
</dbReference>
<accession>A0ABZ1C635</accession>
<proteinExistence type="predicted"/>
<dbReference type="InterPro" id="IPR020843">
    <property type="entry name" value="ER"/>
</dbReference>
<feature type="domain" description="Enoyl reductase (ER)" evidence="3">
    <location>
        <begin position="7"/>
        <end position="335"/>
    </location>
</feature>
<dbReference type="SUPFAM" id="SSF50129">
    <property type="entry name" value="GroES-like"/>
    <property type="match status" value="1"/>
</dbReference>
<dbReference type="InterPro" id="IPR013149">
    <property type="entry name" value="ADH-like_C"/>
</dbReference>
<protein>
    <submittedName>
        <fullName evidence="4">Zinc-binding alcohol dehydrogenase family protein</fullName>
    </submittedName>
</protein>
<dbReference type="SUPFAM" id="SSF51735">
    <property type="entry name" value="NAD(P)-binding Rossmann-fold domains"/>
    <property type="match status" value="1"/>
</dbReference>
<dbReference type="RefSeq" id="WP_221029607.1">
    <property type="nucleotide sequence ID" value="NZ_CP139781.1"/>
</dbReference>
<evidence type="ECO:0000256" key="1">
    <source>
        <dbReference type="ARBA" id="ARBA00023002"/>
    </source>
</evidence>
<dbReference type="InterPro" id="IPR011032">
    <property type="entry name" value="GroES-like_sf"/>
</dbReference>
<keyword evidence="1" id="KW-0560">Oxidoreductase</keyword>
<dbReference type="InterPro" id="IPR036291">
    <property type="entry name" value="NAD(P)-bd_dom_sf"/>
</dbReference>
<reference evidence="4 5" key="1">
    <citation type="submission" date="2021-08" db="EMBL/GenBank/DDBJ databases">
        <authorList>
            <person name="Zhang D."/>
            <person name="Zhang A."/>
            <person name="Wang L."/>
        </authorList>
    </citation>
    <scope>NUCLEOTIDE SEQUENCE [LARGE SCALE GENOMIC DNA]</scope>
    <source>
        <strain evidence="4 5">WL0086</strain>
    </source>
</reference>